<feature type="transmembrane region" description="Helical" evidence="1">
    <location>
        <begin position="137"/>
        <end position="156"/>
    </location>
</feature>
<evidence type="ECO:0000313" key="2">
    <source>
        <dbReference type="EMBL" id="SMC43364.1"/>
    </source>
</evidence>
<reference evidence="2 3" key="1">
    <citation type="submission" date="2017-04" db="EMBL/GenBank/DDBJ databases">
        <authorList>
            <person name="Afonso C.L."/>
            <person name="Miller P.J."/>
            <person name="Scott M.A."/>
            <person name="Spackman E."/>
            <person name="Goraichik I."/>
            <person name="Dimitrov K.M."/>
            <person name="Suarez D.L."/>
            <person name="Swayne D.E."/>
        </authorList>
    </citation>
    <scope>NUCLEOTIDE SEQUENCE [LARGE SCALE GENOMIC DNA]</scope>
    <source>
        <strain evidence="2 3">CGMCC 1.10972</strain>
    </source>
</reference>
<feature type="transmembrane region" description="Helical" evidence="1">
    <location>
        <begin position="106"/>
        <end position="125"/>
    </location>
</feature>
<proteinExistence type="predicted"/>
<keyword evidence="1" id="KW-1133">Transmembrane helix</keyword>
<dbReference type="AlphaFoldDB" id="A0A1W1Z4R9"/>
<evidence type="ECO:0000256" key="1">
    <source>
        <dbReference type="SAM" id="Phobius"/>
    </source>
</evidence>
<accession>A0A1W1Z4R9</accession>
<dbReference type="STRING" id="937218.SAMN06297251_102160"/>
<sequence>MKRLAKNELFMLILTGFALYWVVGMLAEGPWLTAVVAAAKLVFGVVVFFGWGPDAWGVLRSKYGKVEGRHYALLGIVLISLGVVYSGTFGIAWVVAGRPMEWLGTLYSNFGNFWLTGGLILLAVSPDVTKEGFQPPHWYYIIAGGSALAIVAFLLGTQWAGADREEAYAPHIYGQSYPICPIDRPVKGNRTNRGKIYHEPSSIDYHRTIAERCFVDVASARGAGYRPPG</sequence>
<organism evidence="2 3">
    <name type="scientific">Fulvimarina manganoxydans</name>
    <dbReference type="NCBI Taxonomy" id="937218"/>
    <lineage>
        <taxon>Bacteria</taxon>
        <taxon>Pseudomonadati</taxon>
        <taxon>Pseudomonadota</taxon>
        <taxon>Alphaproteobacteria</taxon>
        <taxon>Hyphomicrobiales</taxon>
        <taxon>Aurantimonadaceae</taxon>
        <taxon>Fulvimarina</taxon>
    </lineage>
</organism>
<feature type="transmembrane region" description="Helical" evidence="1">
    <location>
        <begin position="32"/>
        <end position="51"/>
    </location>
</feature>
<feature type="transmembrane region" description="Helical" evidence="1">
    <location>
        <begin position="71"/>
        <end position="94"/>
    </location>
</feature>
<dbReference type="EMBL" id="FWXR01000002">
    <property type="protein sequence ID" value="SMC43364.1"/>
    <property type="molecule type" value="Genomic_DNA"/>
</dbReference>
<name>A0A1W1Z4R9_9HYPH</name>
<protein>
    <submittedName>
        <fullName evidence="2">Uncharacterized protein</fullName>
    </submittedName>
</protein>
<dbReference type="Proteomes" id="UP000192656">
    <property type="component" value="Unassembled WGS sequence"/>
</dbReference>
<keyword evidence="1" id="KW-0812">Transmembrane</keyword>
<gene>
    <name evidence="2" type="ORF">SAMN06297251_102160</name>
</gene>
<keyword evidence="1" id="KW-0472">Membrane</keyword>
<evidence type="ECO:0000313" key="3">
    <source>
        <dbReference type="Proteomes" id="UP000192656"/>
    </source>
</evidence>
<keyword evidence="3" id="KW-1185">Reference proteome</keyword>
<feature type="transmembrane region" description="Helical" evidence="1">
    <location>
        <begin position="9"/>
        <end position="26"/>
    </location>
</feature>